<dbReference type="EMBL" id="CADCXU010026776">
    <property type="protein sequence ID" value="CAB0013476.1"/>
    <property type="molecule type" value="Genomic_DNA"/>
</dbReference>
<evidence type="ECO:0000313" key="6">
    <source>
        <dbReference type="EMBL" id="CAB0013476.1"/>
    </source>
</evidence>
<evidence type="ECO:0000313" key="7">
    <source>
        <dbReference type="Proteomes" id="UP000479000"/>
    </source>
</evidence>
<keyword evidence="3" id="KW-0645">Protease</keyword>
<dbReference type="OrthoDB" id="10263628at2759"/>
<dbReference type="InterPro" id="IPR025257">
    <property type="entry name" value="MINDY-3/4_CD"/>
</dbReference>
<dbReference type="InterPro" id="IPR039785">
    <property type="entry name" value="MINY3/4"/>
</dbReference>
<dbReference type="GO" id="GO:1990380">
    <property type="term" value="F:K48-linked deubiquitinase activity"/>
    <property type="evidence" value="ECO:0007669"/>
    <property type="project" value="UniProtKB-UniRule"/>
</dbReference>
<dbReference type="GO" id="GO:0071108">
    <property type="term" value="P:protein K48-linked deubiquitination"/>
    <property type="evidence" value="ECO:0007669"/>
    <property type="project" value="InterPro"/>
</dbReference>
<dbReference type="PANTHER" id="PTHR12473:SF8">
    <property type="entry name" value="UBIQUITIN CARBOXYL-TERMINAL HYDROLASE MINDY-4-RELATED"/>
    <property type="match status" value="1"/>
</dbReference>
<feature type="compositionally biased region" description="Basic residues" evidence="4">
    <location>
        <begin position="759"/>
        <end position="779"/>
    </location>
</feature>
<dbReference type="Proteomes" id="UP000479000">
    <property type="component" value="Unassembled WGS sequence"/>
</dbReference>
<dbReference type="GO" id="GO:0004843">
    <property type="term" value="F:cysteine-type deubiquitinase activity"/>
    <property type="evidence" value="ECO:0007669"/>
    <property type="project" value="UniProtKB-UniRule"/>
</dbReference>
<keyword evidence="3" id="KW-0788">Thiol protease</keyword>
<accession>A0A6H5HAR2</accession>
<comment type="function">
    <text evidence="3">Hydrolase that can remove 'Lys-48'-linked conjugated ubiquitin from proteins.</text>
</comment>
<dbReference type="GO" id="GO:0006508">
    <property type="term" value="P:proteolysis"/>
    <property type="evidence" value="ECO:0007669"/>
    <property type="project" value="UniProtKB-KW"/>
</dbReference>
<dbReference type="InterPro" id="IPR041470">
    <property type="entry name" value="GCP_N"/>
</dbReference>
<feature type="compositionally biased region" description="Polar residues" evidence="4">
    <location>
        <begin position="690"/>
        <end position="702"/>
    </location>
</feature>
<feature type="compositionally biased region" description="Basic and acidic residues" evidence="4">
    <location>
        <begin position="796"/>
        <end position="814"/>
    </location>
</feature>
<dbReference type="PANTHER" id="PTHR12473">
    <property type="entry name" value="UBIQUITIN CARBOXYL-TERMINAL HYDROLASE MINDY-4-RELATED"/>
    <property type="match status" value="1"/>
</dbReference>
<comment type="catalytic activity">
    <reaction evidence="3">
        <text>Thiol-dependent hydrolysis of ester, thioester, amide, peptide and isopeptide bonds formed by the C-terminal Gly of ubiquitin (a 76-residue protein attached to proteins as an intracellular targeting signal).</text>
        <dbReference type="EC" id="3.4.19.12"/>
    </reaction>
</comment>
<feature type="compositionally biased region" description="Polar residues" evidence="4">
    <location>
        <begin position="654"/>
        <end position="664"/>
    </location>
</feature>
<feature type="region of interest" description="Disordered" evidence="4">
    <location>
        <begin position="625"/>
        <end position="830"/>
    </location>
</feature>
<comment type="similarity">
    <text evidence="1 3">Belongs to the MINDY deubiquitinase family. FAM188 subfamily.</text>
</comment>
<evidence type="ECO:0000256" key="3">
    <source>
        <dbReference type="RuleBase" id="RU367088"/>
    </source>
</evidence>
<organism evidence="6 7">
    <name type="scientific">Nesidiocoris tenuis</name>
    <dbReference type="NCBI Taxonomy" id="355587"/>
    <lineage>
        <taxon>Eukaryota</taxon>
        <taxon>Metazoa</taxon>
        <taxon>Ecdysozoa</taxon>
        <taxon>Arthropoda</taxon>
        <taxon>Hexapoda</taxon>
        <taxon>Insecta</taxon>
        <taxon>Pterygota</taxon>
        <taxon>Neoptera</taxon>
        <taxon>Paraneoptera</taxon>
        <taxon>Hemiptera</taxon>
        <taxon>Heteroptera</taxon>
        <taxon>Panheteroptera</taxon>
        <taxon>Cimicomorpha</taxon>
        <taxon>Miridae</taxon>
        <taxon>Dicyphina</taxon>
        <taxon>Nesidiocoris</taxon>
    </lineage>
</organism>
<keyword evidence="3" id="KW-0378">Hydrolase</keyword>
<evidence type="ECO:0000259" key="5">
    <source>
        <dbReference type="SMART" id="SM01174"/>
    </source>
</evidence>
<reference evidence="6 7" key="1">
    <citation type="submission" date="2020-02" db="EMBL/GenBank/DDBJ databases">
        <authorList>
            <person name="Ferguson B K."/>
        </authorList>
    </citation>
    <scope>NUCLEOTIDE SEQUENCE [LARGE SCALE GENOMIC DNA]</scope>
</reference>
<dbReference type="AlphaFoldDB" id="A0A6H5HAR2"/>
<sequence>MKPLSFRLSPATEGYFPLRHSPRKSKLLRSVVFGTAVAPPRGEWLRTGLLVVEEEKEIPYLLKAAKNTTRGLMSVLQAEVIKYLQFDNNQAKKNESGGKYLNKVKLSQLQEAVITGICRVLWKVGEKKKVTLCLPQDKVYLHQSLEYFQDGITERLHMFDVENYDDLEIMIKRYSYLGLEGYGQFEKPIDRHRGGRINMFGDASPHRTSDSLPAQRRRLRRRRGSLRPPVHQLNVLQELLFCFQGVDGNIMKIDGNARYSIREGASAPLYKMIWHWVVMGTIKDPNNEFFVMENIKYTRTKAWQCQFSLRFSKSTMGAASCKAVQNASSDEDTISSTSKKRGRFSRKSKSSQVLAKKFKNGSKFSYSDVKSLRGSEYLREEIKNYAEGRGKLSENLQSDIKEYISSLANVPDRVQEDILEYISSVTPLPANAREEIEDCIARITSGQGNLEEHSRRDTGTPEGTAEIADQSDDAFVSMSENNETAMDLTMCYQNSVETKAESLRISGDFMGSPVAVVRAATPDPIDFNDFDDSSPSHLEALEESAARILVSMGRRSYYHFFHRSFQSQCQEAEEESSVSSTGMRFEYEDFRGAAVDDGSVDRENLLRQPEQNQIVDTSTAEITKQSAGKVVQKATQTSPIKEETDNPKAKCSKVSISTATSPINRNKRKRQEKFDGNQRVLRKRQRLEPENSNATEDQTQNLEIGLGRSDGLKRRRPSVQKRNDKTKEAKPEKDDAKVKKPAPKSTRDEPKKSNENLKNTKKAAQKPRKPVQKVKKVTQSKKVDKTAKKTNLKPKPSNEKPKMPNNRLHIDQPCRRSTRKTRANFRFSNM</sequence>
<evidence type="ECO:0000256" key="1">
    <source>
        <dbReference type="ARBA" id="ARBA00011074"/>
    </source>
</evidence>
<keyword evidence="3" id="KW-0833">Ubl conjugation pathway</keyword>
<feature type="region of interest" description="Disordered" evidence="4">
    <location>
        <begin position="445"/>
        <end position="466"/>
    </location>
</feature>
<keyword evidence="7" id="KW-1185">Reference proteome</keyword>
<dbReference type="Pfam" id="PF17681">
    <property type="entry name" value="GCP_N_terminal"/>
    <property type="match status" value="1"/>
</dbReference>
<proteinExistence type="inferred from homology"/>
<feature type="compositionally biased region" description="Basic and acidic residues" evidence="4">
    <location>
        <begin position="450"/>
        <end position="459"/>
    </location>
</feature>
<gene>
    <name evidence="6" type="ORF">NTEN_LOCUS18087</name>
</gene>
<feature type="compositionally biased region" description="Basic and acidic residues" evidence="4">
    <location>
        <begin position="721"/>
        <end position="738"/>
    </location>
</feature>
<evidence type="ECO:0000256" key="4">
    <source>
        <dbReference type="SAM" id="MobiDB-lite"/>
    </source>
</evidence>
<dbReference type="GO" id="GO:0005874">
    <property type="term" value="C:microtubule"/>
    <property type="evidence" value="ECO:0007669"/>
    <property type="project" value="UniProtKB-KW"/>
</dbReference>
<evidence type="ECO:0000256" key="2">
    <source>
        <dbReference type="ARBA" id="ARBA00022701"/>
    </source>
</evidence>
<feature type="compositionally biased region" description="Basic and acidic residues" evidence="4">
    <location>
        <begin position="745"/>
        <end position="755"/>
    </location>
</feature>
<dbReference type="Pfam" id="PF13898">
    <property type="entry name" value="MINDY-3_4_CD"/>
    <property type="match status" value="1"/>
</dbReference>
<protein>
    <recommendedName>
        <fullName evidence="3">Ubiquitin carboxyl-terminal hydrolase MINDY</fullName>
        <ecNumber evidence="3">3.4.19.12</ecNumber>
    </recommendedName>
</protein>
<keyword evidence="2" id="KW-0493">Microtubule</keyword>
<name>A0A6H5HAR2_9HEMI</name>
<feature type="domain" description="Deubiquitinating enzyme MINDY-3/4 conserved" evidence="5">
    <location>
        <begin position="29"/>
        <end position="245"/>
    </location>
</feature>
<dbReference type="EC" id="3.4.19.12" evidence="3"/>
<dbReference type="SMART" id="SM01174">
    <property type="entry name" value="DUF4205"/>
    <property type="match status" value="1"/>
</dbReference>